<dbReference type="EMBL" id="AZEX01000070">
    <property type="protein sequence ID" value="KRL58422.1"/>
    <property type="molecule type" value="Genomic_DNA"/>
</dbReference>
<dbReference type="GO" id="GO:0003700">
    <property type="term" value="F:DNA-binding transcription factor activity"/>
    <property type="evidence" value="ECO:0007669"/>
    <property type="project" value="InterPro"/>
</dbReference>
<protein>
    <recommendedName>
        <fullName evidence="12">Transcriptional repressor</fullName>
    </recommendedName>
</protein>
<evidence type="ECO:0000256" key="2">
    <source>
        <dbReference type="ARBA" id="ARBA00022491"/>
    </source>
</evidence>
<feature type="binding site" evidence="9">
    <location>
        <position position="136"/>
    </location>
    <ligand>
        <name>Fe cation</name>
        <dbReference type="ChEBI" id="CHEBI:24875"/>
    </ligand>
</feature>
<dbReference type="OrthoDB" id="8659436at2"/>
<evidence type="ECO:0000256" key="1">
    <source>
        <dbReference type="ARBA" id="ARBA00007957"/>
    </source>
</evidence>
<dbReference type="FunFam" id="1.10.10.10:FF:000051">
    <property type="entry name" value="Fur family transcriptional regulator"/>
    <property type="match status" value="1"/>
</dbReference>
<dbReference type="STRING" id="1423747.FC69_GL000292"/>
<dbReference type="SUPFAM" id="SSF46785">
    <property type="entry name" value="Winged helix' DNA-binding domain"/>
    <property type="match status" value="1"/>
</dbReference>
<dbReference type="GO" id="GO:1900376">
    <property type="term" value="P:regulation of secondary metabolite biosynthetic process"/>
    <property type="evidence" value="ECO:0007669"/>
    <property type="project" value="TreeGrafter"/>
</dbReference>
<keyword evidence="5" id="KW-0805">Transcription regulation</keyword>
<dbReference type="Gene3D" id="3.30.1490.190">
    <property type="match status" value="1"/>
</dbReference>
<comment type="similarity">
    <text evidence="1">Belongs to the Fur family.</text>
</comment>
<dbReference type="Proteomes" id="UP000051264">
    <property type="component" value="Unassembled WGS sequence"/>
</dbReference>
<dbReference type="eggNOG" id="COG0735">
    <property type="taxonomic scope" value="Bacteria"/>
</dbReference>
<dbReference type="InterPro" id="IPR036388">
    <property type="entry name" value="WH-like_DNA-bd_sf"/>
</dbReference>
<dbReference type="Gene3D" id="1.10.10.10">
    <property type="entry name" value="Winged helix-like DNA-binding domain superfamily/Winged helix DNA-binding domain"/>
    <property type="match status" value="1"/>
</dbReference>
<dbReference type="RefSeq" id="WP_025082352.1">
    <property type="nucleotide sequence ID" value="NZ_AZEX01000070.1"/>
</dbReference>
<dbReference type="GO" id="GO:0000976">
    <property type="term" value="F:transcription cis-regulatory region binding"/>
    <property type="evidence" value="ECO:0007669"/>
    <property type="project" value="TreeGrafter"/>
</dbReference>
<feature type="binding site" evidence="8">
    <location>
        <position position="147"/>
    </location>
    <ligand>
        <name>Zn(2+)</name>
        <dbReference type="ChEBI" id="CHEBI:29105"/>
    </ligand>
</feature>
<evidence type="ECO:0000256" key="8">
    <source>
        <dbReference type="PIRSR" id="PIRSR602481-1"/>
    </source>
</evidence>
<feature type="binding site" evidence="8">
    <location>
        <position position="104"/>
    </location>
    <ligand>
        <name>Zn(2+)</name>
        <dbReference type="ChEBI" id="CHEBI:29105"/>
    </ligand>
</feature>
<organism evidence="10 11">
    <name type="scientific">Latilactobacillus fuchuensis DSM 14340 = JCM 11249</name>
    <dbReference type="NCBI Taxonomy" id="1423747"/>
    <lineage>
        <taxon>Bacteria</taxon>
        <taxon>Bacillati</taxon>
        <taxon>Bacillota</taxon>
        <taxon>Bacilli</taxon>
        <taxon>Lactobacillales</taxon>
        <taxon>Lactobacillaceae</taxon>
        <taxon>Latilactobacillus</taxon>
    </lineage>
</organism>
<accession>A0A0R1RNE4</accession>
<dbReference type="InterPro" id="IPR043135">
    <property type="entry name" value="Fur_C"/>
</dbReference>
<sequence>MDKTAQLEKIRHQLQQAGFKLTSQREATVAIILDHYQDHLSAEQVFMLTKSVAPEIGLATVYRTLEILTELHILNKISFIEDGITHYDLCEPNQNSHFHHHLLCLQCGQIQEIHEDLLTDVEAEVLAKFQFAVLDHRLTLQGVCDHCQTVNVANGLPANKVDVTRQIDLSQL</sequence>
<proteinExistence type="inferred from homology"/>
<dbReference type="GO" id="GO:0045892">
    <property type="term" value="P:negative regulation of DNA-templated transcription"/>
    <property type="evidence" value="ECO:0007669"/>
    <property type="project" value="TreeGrafter"/>
</dbReference>
<feature type="binding site" evidence="8">
    <location>
        <position position="107"/>
    </location>
    <ligand>
        <name>Zn(2+)</name>
        <dbReference type="ChEBI" id="CHEBI:29105"/>
    </ligand>
</feature>
<keyword evidence="3 8" id="KW-0479">Metal-binding</keyword>
<reference evidence="10 11" key="1">
    <citation type="journal article" date="2015" name="Genome Announc.">
        <title>Expanding the biotechnology potential of lactobacilli through comparative genomics of 213 strains and associated genera.</title>
        <authorList>
            <person name="Sun Z."/>
            <person name="Harris H.M."/>
            <person name="McCann A."/>
            <person name="Guo C."/>
            <person name="Argimon S."/>
            <person name="Zhang W."/>
            <person name="Yang X."/>
            <person name="Jeffery I.B."/>
            <person name="Cooney J.C."/>
            <person name="Kagawa T.F."/>
            <person name="Liu W."/>
            <person name="Song Y."/>
            <person name="Salvetti E."/>
            <person name="Wrobel A."/>
            <person name="Rasinkangas P."/>
            <person name="Parkhill J."/>
            <person name="Rea M.C."/>
            <person name="O'Sullivan O."/>
            <person name="Ritari J."/>
            <person name="Douillard F.P."/>
            <person name="Paul Ross R."/>
            <person name="Yang R."/>
            <person name="Briner A.E."/>
            <person name="Felis G.E."/>
            <person name="de Vos W.M."/>
            <person name="Barrangou R."/>
            <person name="Klaenhammer T.R."/>
            <person name="Caufield P.W."/>
            <person name="Cui Y."/>
            <person name="Zhang H."/>
            <person name="O'Toole P.W."/>
        </authorList>
    </citation>
    <scope>NUCLEOTIDE SEQUENCE [LARGE SCALE GENOMIC DNA]</scope>
    <source>
        <strain evidence="10 11">DSM 14340</strain>
    </source>
</reference>
<keyword evidence="7" id="KW-0804">Transcription</keyword>
<evidence type="ECO:0000256" key="7">
    <source>
        <dbReference type="ARBA" id="ARBA00023163"/>
    </source>
</evidence>
<dbReference type="InterPro" id="IPR002481">
    <property type="entry name" value="FUR"/>
</dbReference>
<keyword evidence="6" id="KW-0238">DNA-binding</keyword>
<dbReference type="PANTHER" id="PTHR33202">
    <property type="entry name" value="ZINC UPTAKE REGULATION PROTEIN"/>
    <property type="match status" value="1"/>
</dbReference>
<evidence type="ECO:0000256" key="6">
    <source>
        <dbReference type="ARBA" id="ARBA00023125"/>
    </source>
</evidence>
<evidence type="ECO:0008006" key="12">
    <source>
        <dbReference type="Google" id="ProtNLM"/>
    </source>
</evidence>
<dbReference type="Pfam" id="PF01475">
    <property type="entry name" value="FUR"/>
    <property type="match status" value="1"/>
</dbReference>
<dbReference type="GO" id="GO:0008270">
    <property type="term" value="F:zinc ion binding"/>
    <property type="evidence" value="ECO:0007669"/>
    <property type="project" value="TreeGrafter"/>
</dbReference>
<gene>
    <name evidence="10" type="ORF">FC69_GL000292</name>
</gene>
<feature type="binding site" evidence="8">
    <location>
        <position position="144"/>
    </location>
    <ligand>
        <name>Zn(2+)</name>
        <dbReference type="ChEBI" id="CHEBI:29105"/>
    </ligand>
</feature>
<dbReference type="InterPro" id="IPR036390">
    <property type="entry name" value="WH_DNA-bd_sf"/>
</dbReference>
<evidence type="ECO:0000313" key="11">
    <source>
        <dbReference type="Proteomes" id="UP000051264"/>
    </source>
</evidence>
<name>A0A0R1RNE4_9LACO</name>
<keyword evidence="4 8" id="KW-0862">Zinc</keyword>
<dbReference type="AlphaFoldDB" id="A0A0R1RNE4"/>
<evidence type="ECO:0000256" key="4">
    <source>
        <dbReference type="ARBA" id="ARBA00022833"/>
    </source>
</evidence>
<dbReference type="PANTHER" id="PTHR33202:SF7">
    <property type="entry name" value="FERRIC UPTAKE REGULATION PROTEIN"/>
    <property type="match status" value="1"/>
</dbReference>
<keyword evidence="9" id="KW-0408">Iron</keyword>
<dbReference type="CDD" id="cd07153">
    <property type="entry name" value="Fur_like"/>
    <property type="match status" value="1"/>
</dbReference>
<evidence type="ECO:0000313" key="10">
    <source>
        <dbReference type="EMBL" id="KRL58422.1"/>
    </source>
</evidence>
<keyword evidence="2" id="KW-0678">Repressor</keyword>
<comment type="caution">
    <text evidence="10">The sequence shown here is derived from an EMBL/GenBank/DDBJ whole genome shotgun (WGS) entry which is preliminary data.</text>
</comment>
<evidence type="ECO:0000256" key="9">
    <source>
        <dbReference type="PIRSR" id="PIRSR602481-2"/>
    </source>
</evidence>
<dbReference type="PATRIC" id="fig|1423747.3.peg.299"/>
<comment type="cofactor">
    <cofactor evidence="8">
        <name>Zn(2+)</name>
        <dbReference type="ChEBI" id="CHEBI:29105"/>
    </cofactor>
    <text evidence="8">Binds 1 zinc ion per subunit.</text>
</comment>
<evidence type="ECO:0000256" key="5">
    <source>
        <dbReference type="ARBA" id="ARBA00023015"/>
    </source>
</evidence>
<evidence type="ECO:0000256" key="3">
    <source>
        <dbReference type="ARBA" id="ARBA00022723"/>
    </source>
</evidence>
<comment type="cofactor">
    <cofactor evidence="9">
        <name>Mn(2+)</name>
        <dbReference type="ChEBI" id="CHEBI:29035"/>
    </cofactor>
    <cofactor evidence="9">
        <name>Fe(2+)</name>
        <dbReference type="ChEBI" id="CHEBI:29033"/>
    </cofactor>
    <text evidence="9">Binds 1 Mn(2+) or Fe(2+) ion per subunit.</text>
</comment>